<evidence type="ECO:0000313" key="2">
    <source>
        <dbReference type="Proteomes" id="UP000192721"/>
    </source>
</evidence>
<dbReference type="InterPro" id="IPR011697">
    <property type="entry name" value="Peptidase_C26"/>
</dbReference>
<dbReference type="Proteomes" id="UP000192721">
    <property type="component" value="Unassembled WGS sequence"/>
</dbReference>
<proteinExistence type="predicted"/>
<name>A0A1W0CN52_9NEIS</name>
<dbReference type="GO" id="GO:0033969">
    <property type="term" value="F:gamma-glutamyl-gamma-aminobutyrate hydrolase activity"/>
    <property type="evidence" value="ECO:0007669"/>
    <property type="project" value="TreeGrafter"/>
</dbReference>
<dbReference type="PROSITE" id="PS51273">
    <property type="entry name" value="GATASE_TYPE_1"/>
    <property type="match status" value="1"/>
</dbReference>
<dbReference type="CDD" id="cd01745">
    <property type="entry name" value="GATase1_2"/>
    <property type="match status" value="1"/>
</dbReference>
<dbReference type="Pfam" id="PF07722">
    <property type="entry name" value="Peptidase_C26"/>
    <property type="match status" value="1"/>
</dbReference>
<dbReference type="PANTHER" id="PTHR43235:SF1">
    <property type="entry name" value="GLUTAMINE AMIDOTRANSFERASE PB2B2.05-RELATED"/>
    <property type="match status" value="1"/>
</dbReference>
<sequence length="236" mass="24873">MRRPLIGLTTYPAAPEHGYHTPQEYVAAVARAGGAPVQLPALGPDMVDSWLDKLDGVVLIGGGDIDPARFDGGGHPTIYNLSPERDATETALARALLQRKLPTLAICRGLQILNTVLGGSLHLHLPDVVGEAVPHRAPPRAPTPHPVRVAAGSCLAGLIGTEVLTQSWHHQAIDRPGQGVVPVAWAPDGVIEAIEIAGFPQLIAVQWHPELSAERDDGQQRLFDALVTMSGGPPPG</sequence>
<accession>A0A1W0CN52</accession>
<dbReference type="EMBL" id="MUKV01000023">
    <property type="protein sequence ID" value="OQS36245.1"/>
    <property type="molecule type" value="Genomic_DNA"/>
</dbReference>
<comment type="caution">
    <text evidence="1">The sequence shown here is derived from an EMBL/GenBank/DDBJ whole genome shotgun (WGS) entry which is preliminary data.</text>
</comment>
<dbReference type="GO" id="GO:0006598">
    <property type="term" value="P:polyamine catabolic process"/>
    <property type="evidence" value="ECO:0007669"/>
    <property type="project" value="TreeGrafter"/>
</dbReference>
<dbReference type="InterPro" id="IPR044668">
    <property type="entry name" value="PuuD-like"/>
</dbReference>
<dbReference type="RefSeq" id="WP_043641568.1">
    <property type="nucleotide sequence ID" value="NZ_JBBIGS010000113.1"/>
</dbReference>
<organism evidence="1 2">
    <name type="scientific">Chromobacterium haemolyticum</name>
    <dbReference type="NCBI Taxonomy" id="394935"/>
    <lineage>
        <taxon>Bacteria</taxon>
        <taxon>Pseudomonadati</taxon>
        <taxon>Pseudomonadota</taxon>
        <taxon>Betaproteobacteria</taxon>
        <taxon>Neisseriales</taxon>
        <taxon>Chromobacteriaceae</taxon>
        <taxon>Chromobacterium</taxon>
    </lineage>
</organism>
<dbReference type="InterPro" id="IPR029062">
    <property type="entry name" value="Class_I_gatase-like"/>
</dbReference>
<dbReference type="GO" id="GO:0005829">
    <property type="term" value="C:cytosol"/>
    <property type="evidence" value="ECO:0007669"/>
    <property type="project" value="TreeGrafter"/>
</dbReference>
<dbReference type="Gene3D" id="3.40.50.880">
    <property type="match status" value="1"/>
</dbReference>
<reference evidence="1 2" key="1">
    <citation type="submission" date="2017-02" db="EMBL/GenBank/DDBJ databases">
        <title>Chromobacterium haemolyticum H5244.</title>
        <authorList>
            <person name="Gulvik C.A."/>
        </authorList>
    </citation>
    <scope>NUCLEOTIDE SEQUENCE [LARGE SCALE GENOMIC DNA]</scope>
    <source>
        <strain evidence="1 2">H5244</strain>
    </source>
</reference>
<dbReference type="PANTHER" id="PTHR43235">
    <property type="entry name" value="GLUTAMINE AMIDOTRANSFERASE PB2B2.05-RELATED"/>
    <property type="match status" value="1"/>
</dbReference>
<evidence type="ECO:0000313" key="1">
    <source>
        <dbReference type="EMBL" id="OQS36245.1"/>
    </source>
</evidence>
<dbReference type="SUPFAM" id="SSF52317">
    <property type="entry name" value="Class I glutamine amidotransferase-like"/>
    <property type="match status" value="1"/>
</dbReference>
<gene>
    <name evidence="1" type="ORF">B0T45_16200</name>
</gene>
<protein>
    <submittedName>
        <fullName evidence="1">Uncharacterized protein</fullName>
    </submittedName>
</protein>
<dbReference type="AlphaFoldDB" id="A0A1W0CN52"/>